<name>A0ABY4Q4S8_9ACTN</name>
<evidence type="ECO:0000313" key="2">
    <source>
        <dbReference type="EMBL" id="UQT61215.1"/>
    </source>
</evidence>
<evidence type="ECO:0000313" key="3">
    <source>
        <dbReference type="Proteomes" id="UP000829992"/>
    </source>
</evidence>
<dbReference type="Proteomes" id="UP000829992">
    <property type="component" value="Chromosome"/>
</dbReference>
<feature type="transmembrane region" description="Helical" evidence="1">
    <location>
        <begin position="7"/>
        <end position="28"/>
    </location>
</feature>
<dbReference type="RefSeq" id="WP_249592547.1">
    <property type="nucleotide sequence ID" value="NZ_BAAAQL010000038.1"/>
</dbReference>
<organism evidence="2 3">
    <name type="scientific">Streptomyces durmitorensis</name>
    <dbReference type="NCBI Taxonomy" id="319947"/>
    <lineage>
        <taxon>Bacteria</taxon>
        <taxon>Bacillati</taxon>
        <taxon>Actinomycetota</taxon>
        <taxon>Actinomycetes</taxon>
        <taxon>Kitasatosporales</taxon>
        <taxon>Streptomycetaceae</taxon>
        <taxon>Streptomyces</taxon>
    </lineage>
</organism>
<accession>A0ABY4Q4S8</accession>
<reference evidence="2 3" key="1">
    <citation type="submission" date="2022-05" db="EMBL/GenBank/DDBJ databases">
        <authorList>
            <person name="Zhou X."/>
            <person name="Li K."/>
            <person name="Man Y."/>
        </authorList>
    </citation>
    <scope>NUCLEOTIDE SEQUENCE [LARGE SCALE GENOMIC DNA]</scope>
    <source>
        <strain evidence="2 3">MS405</strain>
    </source>
</reference>
<gene>
    <name evidence="2" type="ORF">M4V62_42500</name>
</gene>
<sequence length="404" mass="43734">MGAGWRRLWLTMAVGGIGLSLYALWLTVDEFRDRASSERDIAAACDHLVTGAQVMDLQGGMVRAQSDDDDDYRLDARHLPSACTIYKVSGSRKTDLFRLIVESSDDAEPVNMISDGSPFFTREGSYPKDDVTAAADREPEAWPLGDGTLGSYTNIRTTIRAECGPGSGKAVPGLLHVTAVGRYPEVSAEDRQRLARLARSATQQLTQRIGCRTQIPSLPDQMTTVPLKLRPAASATGSCRWAGQLGKEQGAGRLPDRALTIPAREANPVEGCLLAVGPARVRAIAGGLDGDQRDYAEGALRYSPWWLRTVSYFGADANSVGYDATGDDQRLKPGTAGGGDGIWWASSICNGKPALHALTADRLYSDVLGHKARRSMFRAYVDDITTRRGCTHVTYPTAKDFHDL</sequence>
<evidence type="ECO:0000256" key="1">
    <source>
        <dbReference type="SAM" id="Phobius"/>
    </source>
</evidence>
<keyword evidence="3" id="KW-1185">Reference proteome</keyword>
<protein>
    <submittedName>
        <fullName evidence="2">Uncharacterized protein</fullName>
    </submittedName>
</protein>
<keyword evidence="1" id="KW-0472">Membrane</keyword>
<keyword evidence="1" id="KW-1133">Transmembrane helix</keyword>
<keyword evidence="1" id="KW-0812">Transmembrane</keyword>
<dbReference type="EMBL" id="CP097289">
    <property type="protein sequence ID" value="UQT61215.1"/>
    <property type="molecule type" value="Genomic_DNA"/>
</dbReference>
<proteinExistence type="predicted"/>